<reference evidence="2 3" key="1">
    <citation type="journal article" date="2019" name="Sci. Rep.">
        <title>Orb-weaving spider Araneus ventricosus genome elucidates the spidroin gene catalogue.</title>
        <authorList>
            <person name="Kono N."/>
            <person name="Nakamura H."/>
            <person name="Ohtoshi R."/>
            <person name="Moran D.A.P."/>
            <person name="Shinohara A."/>
            <person name="Yoshida Y."/>
            <person name="Fujiwara M."/>
            <person name="Mori M."/>
            <person name="Tomita M."/>
            <person name="Arakawa K."/>
        </authorList>
    </citation>
    <scope>NUCLEOTIDE SEQUENCE [LARGE SCALE GENOMIC DNA]</scope>
</reference>
<sequence>MSSARSTKQSSRNQRQERNIPNSSVEPLFRSGSARMRSSANIYNGHRNKASGYPDTKSRPEPCKELGLRVERRHHLQSVCLQDVVLLDQTDENRLGLSLVGQCYSIHLTAQT</sequence>
<protein>
    <submittedName>
        <fullName evidence="2">Uncharacterized protein</fullName>
    </submittedName>
</protein>
<gene>
    <name evidence="2" type="ORF">AVEN_54692_1</name>
</gene>
<comment type="caution">
    <text evidence="2">The sequence shown here is derived from an EMBL/GenBank/DDBJ whole genome shotgun (WGS) entry which is preliminary data.</text>
</comment>
<dbReference type="EMBL" id="BGPR01005425">
    <property type="protein sequence ID" value="GBN10070.1"/>
    <property type="molecule type" value="Genomic_DNA"/>
</dbReference>
<accession>A0A4Y2L779</accession>
<organism evidence="2 3">
    <name type="scientific">Araneus ventricosus</name>
    <name type="common">Orbweaver spider</name>
    <name type="synonym">Epeira ventricosa</name>
    <dbReference type="NCBI Taxonomy" id="182803"/>
    <lineage>
        <taxon>Eukaryota</taxon>
        <taxon>Metazoa</taxon>
        <taxon>Ecdysozoa</taxon>
        <taxon>Arthropoda</taxon>
        <taxon>Chelicerata</taxon>
        <taxon>Arachnida</taxon>
        <taxon>Araneae</taxon>
        <taxon>Araneomorphae</taxon>
        <taxon>Entelegynae</taxon>
        <taxon>Araneoidea</taxon>
        <taxon>Araneidae</taxon>
        <taxon>Araneus</taxon>
    </lineage>
</organism>
<name>A0A4Y2L779_ARAVE</name>
<evidence type="ECO:0000313" key="3">
    <source>
        <dbReference type="Proteomes" id="UP000499080"/>
    </source>
</evidence>
<keyword evidence="3" id="KW-1185">Reference proteome</keyword>
<proteinExistence type="predicted"/>
<evidence type="ECO:0000313" key="2">
    <source>
        <dbReference type="EMBL" id="GBN10070.1"/>
    </source>
</evidence>
<evidence type="ECO:0000256" key="1">
    <source>
        <dbReference type="SAM" id="MobiDB-lite"/>
    </source>
</evidence>
<feature type="region of interest" description="Disordered" evidence="1">
    <location>
        <begin position="1"/>
        <end position="61"/>
    </location>
</feature>
<dbReference type="AlphaFoldDB" id="A0A4Y2L779"/>
<feature type="compositionally biased region" description="Polar residues" evidence="1">
    <location>
        <begin position="1"/>
        <end position="25"/>
    </location>
</feature>
<dbReference type="Proteomes" id="UP000499080">
    <property type="component" value="Unassembled WGS sequence"/>
</dbReference>